<reference evidence="1" key="1">
    <citation type="submission" date="2023-06" db="EMBL/GenBank/DDBJ databases">
        <title>Survivors Of The Sea: Transcriptome response of Skeletonema marinoi to long-term dormancy.</title>
        <authorList>
            <person name="Pinder M.I.M."/>
            <person name="Kourtchenko O."/>
            <person name="Robertson E.K."/>
            <person name="Larsson T."/>
            <person name="Maumus F."/>
            <person name="Osuna-Cruz C.M."/>
            <person name="Vancaester E."/>
            <person name="Stenow R."/>
            <person name="Vandepoele K."/>
            <person name="Ploug H."/>
            <person name="Bruchert V."/>
            <person name="Godhe A."/>
            <person name="Topel M."/>
        </authorList>
    </citation>
    <scope>NUCLEOTIDE SEQUENCE</scope>
    <source>
        <strain evidence="1">R05AC</strain>
    </source>
</reference>
<evidence type="ECO:0000313" key="2">
    <source>
        <dbReference type="Proteomes" id="UP001224775"/>
    </source>
</evidence>
<protein>
    <submittedName>
        <fullName evidence="1">Uncharacterized protein</fullName>
    </submittedName>
</protein>
<dbReference type="PANTHER" id="PTHR14614:SF109">
    <property type="entry name" value="RIBOSOMAL LYSINE N-METHYLTRANSFERASE 5"/>
    <property type="match status" value="1"/>
</dbReference>
<dbReference type="SUPFAM" id="SSF53335">
    <property type="entry name" value="S-adenosyl-L-methionine-dependent methyltransferases"/>
    <property type="match status" value="1"/>
</dbReference>
<keyword evidence="2" id="KW-1185">Reference proteome</keyword>
<organism evidence="1 2">
    <name type="scientific">Skeletonema marinoi</name>
    <dbReference type="NCBI Taxonomy" id="267567"/>
    <lineage>
        <taxon>Eukaryota</taxon>
        <taxon>Sar</taxon>
        <taxon>Stramenopiles</taxon>
        <taxon>Ochrophyta</taxon>
        <taxon>Bacillariophyta</taxon>
        <taxon>Coscinodiscophyceae</taxon>
        <taxon>Thalassiosirophycidae</taxon>
        <taxon>Thalassiosirales</taxon>
        <taxon>Skeletonemataceae</taxon>
        <taxon>Skeletonema</taxon>
        <taxon>Skeletonema marinoi-dohrnii complex</taxon>
    </lineage>
</organism>
<evidence type="ECO:0000313" key="1">
    <source>
        <dbReference type="EMBL" id="KAK1749231.1"/>
    </source>
</evidence>
<proteinExistence type="predicted"/>
<dbReference type="AlphaFoldDB" id="A0AAD9DIL3"/>
<dbReference type="Pfam" id="PF10294">
    <property type="entry name" value="Methyltransf_16"/>
    <property type="match status" value="2"/>
</dbReference>
<dbReference type="PANTHER" id="PTHR14614">
    <property type="entry name" value="HEPATOCELLULAR CARCINOMA-ASSOCIATED ANTIGEN"/>
    <property type="match status" value="1"/>
</dbReference>
<dbReference type="InterPro" id="IPR029063">
    <property type="entry name" value="SAM-dependent_MTases_sf"/>
</dbReference>
<sequence length="254" mass="28630">MAEMGDNSEGDKQVFLSIDETPIYFREDWNTGIGGGLWSTGLAIAKYFEHHYSDVSDNLNRLAEMKRKRGENDGISAIELGSGNGFLSACLLALAQTTSLSLKNVVVTDMEDHLILMEKTIRTNPHVWDELIVTKEGSSSTYHGSPSNRKERPASSVTVAEYKWGVDDFNQKYDFIFGSDLAYRDYLHDPLISSLLQLSHQHTICLIGVTMSDTRPVFFDKLTEAGFLYQRLADHYLEGHFRGGTFGIFVIMRR</sequence>
<dbReference type="InterPro" id="IPR019410">
    <property type="entry name" value="Methyltransf_16"/>
</dbReference>
<gene>
    <name evidence="1" type="ORF">QTG54_001170</name>
</gene>
<accession>A0AAD9DIL3</accession>
<dbReference type="EMBL" id="JATAAI010000001">
    <property type="protein sequence ID" value="KAK1749231.1"/>
    <property type="molecule type" value="Genomic_DNA"/>
</dbReference>
<dbReference type="Gene3D" id="3.40.50.150">
    <property type="entry name" value="Vaccinia Virus protein VP39"/>
    <property type="match status" value="1"/>
</dbReference>
<dbReference type="GO" id="GO:0005829">
    <property type="term" value="C:cytosol"/>
    <property type="evidence" value="ECO:0007669"/>
    <property type="project" value="TreeGrafter"/>
</dbReference>
<dbReference type="GO" id="GO:0032991">
    <property type="term" value="C:protein-containing complex"/>
    <property type="evidence" value="ECO:0007669"/>
    <property type="project" value="TreeGrafter"/>
</dbReference>
<comment type="caution">
    <text evidence="1">The sequence shown here is derived from an EMBL/GenBank/DDBJ whole genome shotgun (WGS) entry which is preliminary data.</text>
</comment>
<name>A0AAD9DIL3_9STRA</name>
<dbReference type="Proteomes" id="UP001224775">
    <property type="component" value="Unassembled WGS sequence"/>
</dbReference>